<dbReference type="Proteomes" id="UP000014184">
    <property type="component" value="Unassembled WGS sequence"/>
</dbReference>
<keyword evidence="1" id="KW-1133">Transmembrane helix</keyword>
<sequence>MAATDDDRHHTTVALDLIDAYVRADRRMIGERSAGISAEAGERIVSTLKVCAAFLARRVQETGVPWRAADSREAVARTVADLLEPEVEFAVVSAWEAYAIGEHEAAWVRAHGDPLVFVHMLAAFSAAIGTAVYGREELLPTLRRVTAR</sequence>
<keyword evidence="3" id="KW-1185">Reference proteome</keyword>
<proteinExistence type="predicted"/>
<evidence type="ECO:0000256" key="1">
    <source>
        <dbReference type="SAM" id="Phobius"/>
    </source>
</evidence>
<evidence type="ECO:0000313" key="3">
    <source>
        <dbReference type="Proteomes" id="UP000014184"/>
    </source>
</evidence>
<accession>A0A9P2TAK7</accession>
<dbReference type="AlphaFoldDB" id="A0A9P2TAK7"/>
<organism evidence="2 3">
    <name type="scientific">Thermobifida fusca TM51</name>
    <dbReference type="NCBI Taxonomy" id="1169414"/>
    <lineage>
        <taxon>Bacteria</taxon>
        <taxon>Bacillati</taxon>
        <taxon>Actinomycetota</taxon>
        <taxon>Actinomycetes</taxon>
        <taxon>Streptosporangiales</taxon>
        <taxon>Nocardiopsidaceae</taxon>
        <taxon>Thermobifida</taxon>
    </lineage>
</organism>
<gene>
    <name evidence="2" type="ORF">TM51_11084</name>
</gene>
<keyword evidence="1" id="KW-0812">Transmembrane</keyword>
<dbReference type="EMBL" id="AOSG01000059">
    <property type="protein sequence ID" value="EOR70795.1"/>
    <property type="molecule type" value="Genomic_DNA"/>
</dbReference>
<keyword evidence="1" id="KW-0472">Membrane</keyword>
<dbReference type="RefSeq" id="WP_011292582.1">
    <property type="nucleotide sequence ID" value="NZ_AOSG01000059.1"/>
</dbReference>
<evidence type="ECO:0000313" key="2">
    <source>
        <dbReference type="EMBL" id="EOR70795.1"/>
    </source>
</evidence>
<comment type="caution">
    <text evidence="2">The sequence shown here is derived from an EMBL/GenBank/DDBJ whole genome shotgun (WGS) entry which is preliminary data.</text>
</comment>
<protein>
    <submittedName>
        <fullName evidence="2">Uncharacterized protein</fullName>
    </submittedName>
</protein>
<reference evidence="2 3" key="1">
    <citation type="journal article" date="2013" name="Genome Announc.">
        <title>Draft Genome Sequence of the Lignocellulose Decomposer Thermobifida fusca Strain TM51.</title>
        <authorList>
            <person name="Toth A."/>
            <person name="Barna T."/>
            <person name="Nagy I."/>
            <person name="Horvath B."/>
            <person name="Nagy I."/>
            <person name="Tancsics A."/>
            <person name="Kriszt B."/>
            <person name="Baka E."/>
            <person name="Fekete C."/>
            <person name="Kukolya J."/>
        </authorList>
    </citation>
    <scope>NUCLEOTIDE SEQUENCE [LARGE SCALE GENOMIC DNA]</scope>
    <source>
        <strain evidence="2 3">TM51</strain>
    </source>
</reference>
<name>A0A9P2TAK7_THEFU</name>
<feature type="transmembrane region" description="Helical" evidence="1">
    <location>
        <begin position="116"/>
        <end position="134"/>
    </location>
</feature>